<name>A0A2U2DSU8_9HYPH</name>
<comment type="caution">
    <text evidence="1">The sequence shown here is derived from an EMBL/GenBank/DDBJ whole genome shotgun (WGS) entry which is preliminary data.</text>
</comment>
<proteinExistence type="predicted"/>
<dbReference type="EMBL" id="QFBC01000003">
    <property type="protein sequence ID" value="PWE56395.1"/>
    <property type="molecule type" value="Genomic_DNA"/>
</dbReference>
<gene>
    <name evidence="1" type="ORF">DEM27_08330</name>
</gene>
<accession>A0A2U2DSU8</accession>
<keyword evidence="2" id="KW-1185">Reference proteome</keyword>
<evidence type="ECO:0000313" key="2">
    <source>
        <dbReference type="Proteomes" id="UP000245252"/>
    </source>
</evidence>
<organism evidence="1 2">
    <name type="scientific">Metarhizobium album</name>
    <dbReference type="NCBI Taxonomy" id="2182425"/>
    <lineage>
        <taxon>Bacteria</taxon>
        <taxon>Pseudomonadati</taxon>
        <taxon>Pseudomonadota</taxon>
        <taxon>Alphaproteobacteria</taxon>
        <taxon>Hyphomicrobiales</taxon>
        <taxon>Rhizobiaceae</taxon>
        <taxon>Metarhizobium</taxon>
    </lineage>
</organism>
<protein>
    <submittedName>
        <fullName evidence="1">Uncharacterized protein</fullName>
    </submittedName>
</protein>
<dbReference type="AlphaFoldDB" id="A0A2U2DSU8"/>
<evidence type="ECO:0000313" key="1">
    <source>
        <dbReference type="EMBL" id="PWE56395.1"/>
    </source>
</evidence>
<sequence length="79" mass="8754">MPINGPKVLFGYADRAMDCQCALEDEFELLVEAAENAGWSRREVFDALTELARCGQAAEAENEETSRAVAAAIRLVRRH</sequence>
<dbReference type="RefSeq" id="WP_109457771.1">
    <property type="nucleotide sequence ID" value="NZ_QFBC01000003.1"/>
</dbReference>
<dbReference type="Proteomes" id="UP000245252">
    <property type="component" value="Unassembled WGS sequence"/>
</dbReference>
<reference evidence="1 2" key="1">
    <citation type="submission" date="2018-05" db="EMBL/GenBank/DDBJ databases">
        <title>The draft genome of strain NS-104.</title>
        <authorList>
            <person name="Hang P."/>
            <person name="Jiang J."/>
        </authorList>
    </citation>
    <scope>NUCLEOTIDE SEQUENCE [LARGE SCALE GENOMIC DNA]</scope>
    <source>
        <strain evidence="1 2">NS-104</strain>
    </source>
</reference>
<dbReference type="OrthoDB" id="7774794at2"/>